<keyword evidence="2" id="KW-1185">Reference proteome</keyword>
<proteinExistence type="predicted"/>
<dbReference type="Proteomes" id="UP001164250">
    <property type="component" value="Chromosome 8"/>
</dbReference>
<dbReference type="EMBL" id="CM047904">
    <property type="protein sequence ID" value="KAJ0091583.1"/>
    <property type="molecule type" value="Genomic_DNA"/>
</dbReference>
<protein>
    <submittedName>
        <fullName evidence="1">Uncharacterized protein</fullName>
    </submittedName>
</protein>
<evidence type="ECO:0000313" key="1">
    <source>
        <dbReference type="EMBL" id="KAJ0091583.1"/>
    </source>
</evidence>
<sequence length="68" mass="8022">MASDSDLDWLCVLVGMWFIIFLCSDFRVIKSVNDYFLMSWFLDCYYVHSLLSFLNFYQIPSSISKISS</sequence>
<gene>
    <name evidence="1" type="ORF">Patl1_13927</name>
</gene>
<organism evidence="1 2">
    <name type="scientific">Pistacia atlantica</name>
    <dbReference type="NCBI Taxonomy" id="434234"/>
    <lineage>
        <taxon>Eukaryota</taxon>
        <taxon>Viridiplantae</taxon>
        <taxon>Streptophyta</taxon>
        <taxon>Embryophyta</taxon>
        <taxon>Tracheophyta</taxon>
        <taxon>Spermatophyta</taxon>
        <taxon>Magnoliopsida</taxon>
        <taxon>eudicotyledons</taxon>
        <taxon>Gunneridae</taxon>
        <taxon>Pentapetalae</taxon>
        <taxon>rosids</taxon>
        <taxon>malvids</taxon>
        <taxon>Sapindales</taxon>
        <taxon>Anacardiaceae</taxon>
        <taxon>Pistacia</taxon>
    </lineage>
</organism>
<evidence type="ECO:0000313" key="2">
    <source>
        <dbReference type="Proteomes" id="UP001164250"/>
    </source>
</evidence>
<reference evidence="2" key="1">
    <citation type="journal article" date="2023" name="G3 (Bethesda)">
        <title>Genome assembly and association tests identify interacting loci associated with vigor, precocity, and sex in interspecific pistachio rootstocks.</title>
        <authorList>
            <person name="Palmer W."/>
            <person name="Jacygrad E."/>
            <person name="Sagayaradj S."/>
            <person name="Cavanaugh K."/>
            <person name="Han R."/>
            <person name="Bertier L."/>
            <person name="Beede B."/>
            <person name="Kafkas S."/>
            <person name="Golino D."/>
            <person name="Preece J."/>
            <person name="Michelmore R."/>
        </authorList>
    </citation>
    <scope>NUCLEOTIDE SEQUENCE [LARGE SCALE GENOMIC DNA]</scope>
</reference>
<accession>A0ACC1AYC6</accession>
<comment type="caution">
    <text evidence="1">The sequence shown here is derived from an EMBL/GenBank/DDBJ whole genome shotgun (WGS) entry which is preliminary data.</text>
</comment>
<name>A0ACC1AYC6_9ROSI</name>